<keyword evidence="4 5" id="KW-0436">Ligase</keyword>
<feature type="binding site" evidence="4">
    <location>
        <begin position="290"/>
        <end position="291"/>
    </location>
    <ligand>
        <name>ATP</name>
        <dbReference type="ChEBI" id="CHEBI:30616"/>
    </ligand>
</feature>
<accession>A0ABV9FLF9</accession>
<evidence type="ECO:0000256" key="3">
    <source>
        <dbReference type="ARBA" id="ARBA00022840"/>
    </source>
</evidence>
<dbReference type="Pfam" id="PF17769">
    <property type="entry name" value="PurK_C"/>
    <property type="match status" value="1"/>
</dbReference>
<dbReference type="Pfam" id="PF22660">
    <property type="entry name" value="RS_preATP-grasp-like"/>
    <property type="match status" value="1"/>
</dbReference>
<dbReference type="EC" id="6.3.4.18" evidence="4 5"/>
<comment type="function">
    <text evidence="5">Catalyzes the ATP-dependent conversion of 5-aminoimidazole ribonucleotide (AIR) and HCO(3)- to N5-carboxyaminoimidazole ribonucleotide (N5-CAIR).</text>
</comment>
<evidence type="ECO:0000256" key="2">
    <source>
        <dbReference type="ARBA" id="ARBA00022755"/>
    </source>
</evidence>
<feature type="region of interest" description="Disordered" evidence="6">
    <location>
        <begin position="1"/>
        <end position="27"/>
    </location>
</feature>
<comment type="caution">
    <text evidence="8">The sequence shown here is derived from an EMBL/GenBank/DDBJ whole genome shotgun (WGS) entry which is preliminary data.</text>
</comment>
<evidence type="ECO:0000256" key="6">
    <source>
        <dbReference type="SAM" id="MobiDB-lite"/>
    </source>
</evidence>
<evidence type="ECO:0000313" key="8">
    <source>
        <dbReference type="EMBL" id="MFC4602537.1"/>
    </source>
</evidence>
<dbReference type="Proteomes" id="UP001595914">
    <property type="component" value="Unassembled WGS sequence"/>
</dbReference>
<dbReference type="InterPro" id="IPR005875">
    <property type="entry name" value="PurK"/>
</dbReference>
<comment type="function">
    <text evidence="4">Catalyzes the ATP-dependent conversion of 5-aminoimidazole ribonucleotide (AIR) and HCO(3)(-) to N5-carboxyaminoimidazole ribonucleotide (N5-CAIR).</text>
</comment>
<feature type="binding site" evidence="4">
    <location>
        <position position="127"/>
    </location>
    <ligand>
        <name>ATP</name>
        <dbReference type="ChEBI" id="CHEBI:30616"/>
    </ligand>
</feature>
<dbReference type="InterPro" id="IPR054350">
    <property type="entry name" value="PurT/PurK_preATP-grasp"/>
</dbReference>
<dbReference type="NCBIfam" id="TIGR01161">
    <property type="entry name" value="purK"/>
    <property type="match status" value="1"/>
</dbReference>
<keyword evidence="1 4" id="KW-0547">Nucleotide-binding</keyword>
<dbReference type="InterPro" id="IPR013815">
    <property type="entry name" value="ATP_grasp_subdomain_1"/>
</dbReference>
<dbReference type="Gene3D" id="3.30.470.20">
    <property type="entry name" value="ATP-grasp fold, B domain"/>
    <property type="match status" value="1"/>
</dbReference>
<dbReference type="InterPro" id="IPR040686">
    <property type="entry name" value="PurK_C"/>
</dbReference>
<dbReference type="NCBIfam" id="NF004679">
    <property type="entry name" value="PRK06019.1-5"/>
    <property type="match status" value="1"/>
</dbReference>
<evidence type="ECO:0000256" key="1">
    <source>
        <dbReference type="ARBA" id="ARBA00022741"/>
    </source>
</evidence>
<dbReference type="PANTHER" id="PTHR11609">
    <property type="entry name" value="PURINE BIOSYNTHESIS PROTEIN 6/7, PUR6/7"/>
    <property type="match status" value="1"/>
</dbReference>
<dbReference type="SUPFAM" id="SSF51246">
    <property type="entry name" value="Rudiment single hybrid motif"/>
    <property type="match status" value="1"/>
</dbReference>
<dbReference type="EMBL" id="JBHSFO010000001">
    <property type="protein sequence ID" value="MFC4602537.1"/>
    <property type="molecule type" value="Genomic_DNA"/>
</dbReference>
<keyword evidence="3 4" id="KW-0067">ATP-binding</keyword>
<feature type="domain" description="ATP-grasp" evidence="7">
    <location>
        <begin position="131"/>
        <end position="320"/>
    </location>
</feature>
<dbReference type="InterPro" id="IPR016185">
    <property type="entry name" value="PreATP-grasp_dom_sf"/>
</dbReference>
<evidence type="ECO:0000259" key="7">
    <source>
        <dbReference type="PROSITE" id="PS50975"/>
    </source>
</evidence>
<protein>
    <recommendedName>
        <fullName evidence="4 5">N5-carboxyaminoimidazole ribonucleotide synthase</fullName>
        <shortName evidence="4 5">N5-CAIR synthase</shortName>
        <ecNumber evidence="4 5">6.3.4.18</ecNumber>
    </recommendedName>
    <alternativeName>
        <fullName evidence="4 5">5-(carboxyamino)imidazole ribonucleotide synthetase</fullName>
    </alternativeName>
</protein>
<feature type="binding site" evidence="4">
    <location>
        <position position="167"/>
    </location>
    <ligand>
        <name>ATP</name>
        <dbReference type="ChEBI" id="CHEBI:30616"/>
    </ligand>
</feature>
<organism evidence="8 9">
    <name type="scientific">Rhodococcus kronopolitis</name>
    <dbReference type="NCBI Taxonomy" id="1460226"/>
    <lineage>
        <taxon>Bacteria</taxon>
        <taxon>Bacillati</taxon>
        <taxon>Actinomycetota</taxon>
        <taxon>Actinomycetes</taxon>
        <taxon>Mycobacteriales</taxon>
        <taxon>Nocardiaceae</taxon>
        <taxon>Rhodococcus</taxon>
    </lineage>
</organism>
<keyword evidence="9" id="KW-1185">Reference proteome</keyword>
<comment type="subunit">
    <text evidence="4 5">Homodimer.</text>
</comment>
<dbReference type="Gene3D" id="3.40.50.20">
    <property type="match status" value="1"/>
</dbReference>
<comment type="catalytic activity">
    <reaction evidence="4 5">
        <text>5-amino-1-(5-phospho-beta-D-ribosyl)imidazole + hydrogencarbonate + ATP = 5-carboxyamino-1-(5-phospho-D-ribosyl)imidazole + ADP + phosphate + 2 H(+)</text>
        <dbReference type="Rhea" id="RHEA:19317"/>
        <dbReference type="ChEBI" id="CHEBI:15378"/>
        <dbReference type="ChEBI" id="CHEBI:17544"/>
        <dbReference type="ChEBI" id="CHEBI:30616"/>
        <dbReference type="ChEBI" id="CHEBI:43474"/>
        <dbReference type="ChEBI" id="CHEBI:58730"/>
        <dbReference type="ChEBI" id="CHEBI:137981"/>
        <dbReference type="ChEBI" id="CHEBI:456216"/>
        <dbReference type="EC" id="6.3.4.18"/>
    </reaction>
</comment>
<feature type="binding site" evidence="4">
    <location>
        <begin position="204"/>
        <end position="207"/>
    </location>
    <ligand>
        <name>ATP</name>
        <dbReference type="ChEBI" id="CHEBI:30616"/>
    </ligand>
</feature>
<reference evidence="9" key="1">
    <citation type="journal article" date="2019" name="Int. J. Syst. Evol. Microbiol.">
        <title>The Global Catalogue of Microorganisms (GCM) 10K type strain sequencing project: providing services to taxonomists for standard genome sequencing and annotation.</title>
        <authorList>
            <consortium name="The Broad Institute Genomics Platform"/>
            <consortium name="The Broad Institute Genome Sequencing Center for Infectious Disease"/>
            <person name="Wu L."/>
            <person name="Ma J."/>
        </authorList>
    </citation>
    <scope>NUCLEOTIDE SEQUENCE [LARGE SCALE GENOMIC DNA]</scope>
    <source>
        <strain evidence="9">CCUG 54520</strain>
    </source>
</reference>
<comment type="pathway">
    <text evidence="4 5">Purine metabolism; IMP biosynthesis via de novo pathway; 5-amino-1-(5-phospho-D-ribosyl)imidazole-4-carboxylate from 5-amino-1-(5-phospho-D-ribosyl)imidazole (N5-CAIR route): step 1/2.</text>
</comment>
<dbReference type="PANTHER" id="PTHR11609:SF5">
    <property type="entry name" value="PHOSPHORIBOSYLAMINOIMIDAZOLE CARBOXYLASE"/>
    <property type="match status" value="1"/>
</dbReference>
<dbReference type="GO" id="GO:0034028">
    <property type="term" value="F:5-(carboxyamino)imidazole ribonucleotide synthase activity"/>
    <property type="evidence" value="ECO:0007669"/>
    <property type="project" value="UniProtKB-EC"/>
</dbReference>
<dbReference type="InterPro" id="IPR003135">
    <property type="entry name" value="ATP-grasp_carboxylate-amine"/>
</dbReference>
<gene>
    <name evidence="4 5" type="primary">purK</name>
    <name evidence="8" type="ORF">ACFO6S_02405</name>
</gene>
<comment type="similarity">
    <text evidence="4 5">Belongs to the PurK/PurT family.</text>
</comment>
<dbReference type="RefSeq" id="WP_378413751.1">
    <property type="nucleotide sequence ID" value="NZ_JBHSFO010000001.1"/>
</dbReference>
<dbReference type="Gene3D" id="3.30.1490.20">
    <property type="entry name" value="ATP-grasp fold, A domain"/>
    <property type="match status" value="1"/>
</dbReference>
<dbReference type="PROSITE" id="PS50975">
    <property type="entry name" value="ATP_GRASP"/>
    <property type="match status" value="1"/>
</dbReference>
<dbReference type="HAMAP" id="MF_01928">
    <property type="entry name" value="PurK"/>
    <property type="match status" value="1"/>
</dbReference>
<name>A0ABV9FLF9_9NOCA</name>
<dbReference type="SUPFAM" id="SSF56059">
    <property type="entry name" value="Glutathione synthetase ATP-binding domain-like"/>
    <property type="match status" value="1"/>
</dbReference>
<evidence type="ECO:0000256" key="4">
    <source>
        <dbReference type="HAMAP-Rule" id="MF_01928"/>
    </source>
</evidence>
<dbReference type="NCBIfam" id="NF004680">
    <property type="entry name" value="PRK06019.1-6"/>
    <property type="match status" value="1"/>
</dbReference>
<evidence type="ECO:0000313" key="9">
    <source>
        <dbReference type="Proteomes" id="UP001595914"/>
    </source>
</evidence>
<comment type="caution">
    <text evidence="4">Lacks conserved residue(s) required for the propagation of feature annotation.</text>
</comment>
<keyword evidence="2 4" id="KW-0658">Purine biosynthesis</keyword>
<evidence type="ECO:0000256" key="5">
    <source>
        <dbReference type="RuleBase" id="RU361200"/>
    </source>
</evidence>
<sequence length="426" mass="45418">MTPLTAVSVEPGSQPRPASPRGPDAGMPVVAMIGGGQLARMTHQSAIELGQSLRVLSGGPDEPAAQVCADVVLGSHTDLDALRKVAVGSNALTFDHEHVPTEHLEVLVSEGVNVQPPPSALIFAQDKLAMRRRLAEMGVPVPAFAEVTWAGDVVRFGDEHGWQIVLKAIRGGYDGRGVWMPTDAEEAEAIVTEQLDKGVPLMVEQKVSMRRELSAMVARSPFGQGATWPVVETVQRDGQCAVVIAPAADLPAAVATEAEQLALRISAELGAVGAMAVELFETTDGALVVNELAMRPHNSGHWTQDGARTSQFEQHLRAVLDYPLGDTSPNAPVTVMANVLGAPVAPAMSMDERLHHLFARMPEAKVHMYGKGERPARKIGHVNVVGAAGGSIDDAEYVAQVRERAERAAHWLSHGEWTDGWDVHNG</sequence>
<dbReference type="InterPro" id="IPR011054">
    <property type="entry name" value="Rudment_hybrid_motif"/>
</dbReference>
<dbReference type="Pfam" id="PF02222">
    <property type="entry name" value="ATP-grasp"/>
    <property type="match status" value="1"/>
</dbReference>
<dbReference type="InterPro" id="IPR011761">
    <property type="entry name" value="ATP-grasp"/>
</dbReference>
<proteinExistence type="inferred from homology"/>
<feature type="binding site" evidence="4">
    <location>
        <position position="212"/>
    </location>
    <ligand>
        <name>ATP</name>
        <dbReference type="ChEBI" id="CHEBI:30616"/>
    </ligand>
</feature>
<dbReference type="SUPFAM" id="SSF52440">
    <property type="entry name" value="PreATP-grasp domain"/>
    <property type="match status" value="1"/>
</dbReference>